<name>A0ABV3I1S3_9ACTN</name>
<evidence type="ECO:0000313" key="1">
    <source>
        <dbReference type="EMBL" id="MEV4684797.1"/>
    </source>
</evidence>
<organism evidence="1 2">
    <name type="scientific">Streptomyces kurssanovii</name>
    <dbReference type="NCBI Taxonomy" id="67312"/>
    <lineage>
        <taxon>Bacteria</taxon>
        <taxon>Bacillati</taxon>
        <taxon>Actinomycetota</taxon>
        <taxon>Actinomycetes</taxon>
        <taxon>Kitasatosporales</taxon>
        <taxon>Streptomycetaceae</taxon>
        <taxon>Streptomyces</taxon>
    </lineage>
</organism>
<proteinExistence type="predicted"/>
<reference evidence="1 2" key="1">
    <citation type="submission" date="2024-06" db="EMBL/GenBank/DDBJ databases">
        <title>The Natural Products Discovery Center: Release of the First 8490 Sequenced Strains for Exploring Actinobacteria Biosynthetic Diversity.</title>
        <authorList>
            <person name="Kalkreuter E."/>
            <person name="Kautsar S.A."/>
            <person name="Yang D."/>
            <person name="Bader C.D."/>
            <person name="Teijaro C.N."/>
            <person name="Fluegel L."/>
            <person name="Davis C.M."/>
            <person name="Simpson J.R."/>
            <person name="Lauterbach L."/>
            <person name="Steele A.D."/>
            <person name="Gui C."/>
            <person name="Meng S."/>
            <person name="Li G."/>
            <person name="Viehrig K."/>
            <person name="Ye F."/>
            <person name="Su P."/>
            <person name="Kiefer A.F."/>
            <person name="Nichols A."/>
            <person name="Cepeda A.J."/>
            <person name="Yan W."/>
            <person name="Fan B."/>
            <person name="Jiang Y."/>
            <person name="Adhikari A."/>
            <person name="Zheng C.-J."/>
            <person name="Schuster L."/>
            <person name="Cowan T.M."/>
            <person name="Smanski M.J."/>
            <person name="Chevrette M.G."/>
            <person name="De Carvalho L.P.S."/>
            <person name="Shen B."/>
        </authorList>
    </citation>
    <scope>NUCLEOTIDE SEQUENCE [LARGE SCALE GENOMIC DNA]</scope>
    <source>
        <strain evidence="1 2">NPDC049344</strain>
    </source>
</reference>
<evidence type="ECO:0008006" key="3">
    <source>
        <dbReference type="Google" id="ProtNLM"/>
    </source>
</evidence>
<sequence>MAALALALTACSQPEEKRSFAVPSDLCGTPVPTAVLDAILPKSGKTLEAKARSREVGATHCRVNVDGATVIAAFSEWTDEPSVSKVARSNPYLDLDDHTSEDGTYMWSERGGARRIPCPVAAKDHPDLNQLFVRILIHDEKLADADAAKDLLLAYSKSVADSKACTGAAS</sequence>
<accession>A0ABV3I1S3</accession>
<evidence type="ECO:0000313" key="2">
    <source>
        <dbReference type="Proteomes" id="UP001552521"/>
    </source>
</evidence>
<dbReference type="Proteomes" id="UP001552521">
    <property type="component" value="Unassembled WGS sequence"/>
</dbReference>
<dbReference type="RefSeq" id="WP_364599961.1">
    <property type="nucleotide sequence ID" value="NZ_JBFAQK010000060.1"/>
</dbReference>
<dbReference type="EMBL" id="JBFAQK010000060">
    <property type="protein sequence ID" value="MEV4684797.1"/>
    <property type="molecule type" value="Genomic_DNA"/>
</dbReference>
<keyword evidence="2" id="KW-1185">Reference proteome</keyword>
<gene>
    <name evidence="1" type="ORF">AB0K36_28985</name>
</gene>
<comment type="caution">
    <text evidence="1">The sequence shown here is derived from an EMBL/GenBank/DDBJ whole genome shotgun (WGS) entry which is preliminary data.</text>
</comment>
<protein>
    <recommendedName>
        <fullName evidence="3">DUF3558 domain-containing protein</fullName>
    </recommendedName>
</protein>